<dbReference type="WBParaSite" id="SSLN_0000882001-mRNA-1">
    <property type="protein sequence ID" value="SSLN_0000882001-mRNA-1"/>
    <property type="gene ID" value="SSLN_0000882001"/>
</dbReference>
<evidence type="ECO:0000313" key="2">
    <source>
        <dbReference type="Proteomes" id="UP000275846"/>
    </source>
</evidence>
<reference evidence="3" key="1">
    <citation type="submission" date="2016-06" db="UniProtKB">
        <authorList>
            <consortium name="WormBaseParasite"/>
        </authorList>
    </citation>
    <scope>IDENTIFICATION</scope>
</reference>
<proteinExistence type="predicted"/>
<dbReference type="OrthoDB" id="5842234at2759"/>
<evidence type="ECO:0000313" key="3">
    <source>
        <dbReference type="WBParaSite" id="SSLN_0000882001-mRNA-1"/>
    </source>
</evidence>
<accession>A0A183SW89</accession>
<evidence type="ECO:0000313" key="1">
    <source>
        <dbReference type="EMBL" id="VDL94872.1"/>
    </source>
</evidence>
<dbReference type="AlphaFoldDB" id="A0A183SW89"/>
<reference evidence="1 2" key="2">
    <citation type="submission" date="2018-11" db="EMBL/GenBank/DDBJ databases">
        <authorList>
            <consortium name="Pathogen Informatics"/>
        </authorList>
    </citation>
    <scope>NUCLEOTIDE SEQUENCE [LARGE SCALE GENOMIC DNA]</scope>
    <source>
        <strain evidence="1 2">NST_G2</strain>
    </source>
</reference>
<name>A0A183SW89_SCHSO</name>
<keyword evidence="2" id="KW-1185">Reference proteome</keyword>
<dbReference type="Proteomes" id="UP000275846">
    <property type="component" value="Unassembled WGS sequence"/>
</dbReference>
<sequence>MSSGDAKDNFYEDLHTLMVTLTKVVLGDFNALVGTDHAAWAGMLGPHGLRSRNRNGLLFLCTRLEHRLLLTTAFFRPQTQEKAM</sequence>
<dbReference type="EMBL" id="UYSU01034678">
    <property type="protein sequence ID" value="VDL94872.1"/>
    <property type="molecule type" value="Genomic_DNA"/>
</dbReference>
<organism evidence="3">
    <name type="scientific">Schistocephalus solidus</name>
    <name type="common">Tapeworm</name>
    <dbReference type="NCBI Taxonomy" id="70667"/>
    <lineage>
        <taxon>Eukaryota</taxon>
        <taxon>Metazoa</taxon>
        <taxon>Spiralia</taxon>
        <taxon>Lophotrochozoa</taxon>
        <taxon>Platyhelminthes</taxon>
        <taxon>Cestoda</taxon>
        <taxon>Eucestoda</taxon>
        <taxon>Diphyllobothriidea</taxon>
        <taxon>Diphyllobothriidae</taxon>
        <taxon>Schistocephalus</taxon>
    </lineage>
</organism>
<protein>
    <submittedName>
        <fullName evidence="3">Endo/exonuclease/phosphatase domain-containing protein</fullName>
    </submittedName>
</protein>
<gene>
    <name evidence="1" type="ORF">SSLN_LOCUS8487</name>
</gene>